<keyword evidence="11" id="KW-1185">Reference proteome</keyword>
<organism evidence="10 11">
    <name type="scientific">Subtercola lobariae</name>
    <dbReference type="NCBI Taxonomy" id="1588641"/>
    <lineage>
        <taxon>Bacteria</taxon>
        <taxon>Bacillati</taxon>
        <taxon>Actinomycetota</taxon>
        <taxon>Actinomycetes</taxon>
        <taxon>Micrococcales</taxon>
        <taxon>Microbacteriaceae</taxon>
        <taxon>Subtercola</taxon>
    </lineage>
</organism>
<keyword evidence="6 7" id="KW-0472">Membrane</keyword>
<dbReference type="GO" id="GO:0005886">
    <property type="term" value="C:plasma membrane"/>
    <property type="evidence" value="ECO:0007669"/>
    <property type="project" value="UniProtKB-SubCell"/>
</dbReference>
<keyword evidence="4 7" id="KW-0812">Transmembrane</keyword>
<dbReference type="RefSeq" id="WP_188676145.1">
    <property type="nucleotide sequence ID" value="NZ_BMGP01000002.1"/>
</dbReference>
<comment type="similarity">
    <text evidence="7">Belongs to the binding-protein-dependent transport system permease family.</text>
</comment>
<reference evidence="10 11" key="1">
    <citation type="journal article" date="2014" name="Int. J. Syst. Evol. Microbiol.">
        <title>Complete genome sequence of Corynebacterium casei LMG S-19264T (=DSM 44701T), isolated from a smear-ripened cheese.</title>
        <authorList>
            <consortium name="US DOE Joint Genome Institute (JGI-PGF)"/>
            <person name="Walter F."/>
            <person name="Albersmeier A."/>
            <person name="Kalinowski J."/>
            <person name="Ruckert C."/>
        </authorList>
    </citation>
    <scope>NUCLEOTIDE SEQUENCE [LARGE SCALE GENOMIC DNA]</scope>
    <source>
        <strain evidence="10 11">CGMCC 1.12976</strain>
    </source>
</reference>
<keyword evidence="3" id="KW-1003">Cell membrane</keyword>
<accession>A0A917B574</accession>
<evidence type="ECO:0000256" key="6">
    <source>
        <dbReference type="ARBA" id="ARBA00023136"/>
    </source>
</evidence>
<comment type="subcellular location">
    <subcellularLocation>
        <location evidence="1 7">Cell membrane</location>
        <topology evidence="1 7">Multi-pass membrane protein</topology>
    </subcellularLocation>
</comment>
<comment type="caution">
    <text evidence="10">The sequence shown here is derived from an EMBL/GenBank/DDBJ whole genome shotgun (WGS) entry which is preliminary data.</text>
</comment>
<evidence type="ECO:0000256" key="2">
    <source>
        <dbReference type="ARBA" id="ARBA00022448"/>
    </source>
</evidence>
<feature type="transmembrane region" description="Helical" evidence="7">
    <location>
        <begin position="125"/>
        <end position="146"/>
    </location>
</feature>
<dbReference type="PROSITE" id="PS50928">
    <property type="entry name" value="ABC_TM1"/>
    <property type="match status" value="1"/>
</dbReference>
<dbReference type="CDD" id="cd06261">
    <property type="entry name" value="TM_PBP2"/>
    <property type="match status" value="1"/>
</dbReference>
<dbReference type="Pfam" id="PF00528">
    <property type="entry name" value="BPD_transp_1"/>
    <property type="match status" value="1"/>
</dbReference>
<keyword evidence="2 7" id="KW-0813">Transport</keyword>
<keyword evidence="5 7" id="KW-1133">Transmembrane helix</keyword>
<protein>
    <submittedName>
        <fullName evidence="10">ABC transporter permease</fullName>
    </submittedName>
</protein>
<name>A0A917B574_9MICO</name>
<dbReference type="Gene3D" id="1.10.3720.10">
    <property type="entry name" value="MetI-like"/>
    <property type="match status" value="1"/>
</dbReference>
<dbReference type="EMBL" id="BMGP01000002">
    <property type="protein sequence ID" value="GGF22731.1"/>
    <property type="molecule type" value="Genomic_DNA"/>
</dbReference>
<dbReference type="SUPFAM" id="SSF161098">
    <property type="entry name" value="MetI-like"/>
    <property type="match status" value="1"/>
</dbReference>
<evidence type="ECO:0000313" key="10">
    <source>
        <dbReference type="EMBL" id="GGF22731.1"/>
    </source>
</evidence>
<dbReference type="InterPro" id="IPR035906">
    <property type="entry name" value="MetI-like_sf"/>
</dbReference>
<feature type="transmembrane region" description="Helical" evidence="7">
    <location>
        <begin position="152"/>
        <end position="171"/>
    </location>
</feature>
<dbReference type="InterPro" id="IPR000515">
    <property type="entry name" value="MetI-like"/>
</dbReference>
<gene>
    <name evidence="10" type="ORF">GCM10011399_15450</name>
</gene>
<dbReference type="AlphaFoldDB" id="A0A917B574"/>
<feature type="transmembrane region" description="Helical" evidence="7">
    <location>
        <begin position="249"/>
        <end position="274"/>
    </location>
</feature>
<dbReference type="PANTHER" id="PTHR30151:SF20">
    <property type="entry name" value="ABC TRANSPORTER PERMEASE PROTEIN HI_0355-RELATED"/>
    <property type="match status" value="1"/>
</dbReference>
<evidence type="ECO:0000256" key="7">
    <source>
        <dbReference type="RuleBase" id="RU363032"/>
    </source>
</evidence>
<sequence>MSASGVLRTSPRQLGRPADEPKPERLPSLWRERVGTGLWGLAGIVVLVLLWQVIVMVTNQPQTTLPSPIAVAQSIAKNASLLWSGVLVTAREIVIGFALAVVIGNLIAVLLSLSRFAERLLYPTLVLLNTVPKVAIAPLIIIWFGFGPTTNAILTLVIAIFPVIVNTTLGLQSCGDDYLRLGKAMGGNGLRLFFKIRVPFAMPSILAGTKLAMTFGTTGAVVGELLAGQAGLGYVSQFSAGQLDTPLTFAAIVVLSALGLVLFYLVVIAEYFILRSRQPTH</sequence>
<evidence type="ECO:0000256" key="8">
    <source>
        <dbReference type="SAM" id="MobiDB-lite"/>
    </source>
</evidence>
<evidence type="ECO:0000256" key="4">
    <source>
        <dbReference type="ARBA" id="ARBA00022692"/>
    </source>
</evidence>
<feature type="transmembrane region" description="Helical" evidence="7">
    <location>
        <begin position="93"/>
        <end position="113"/>
    </location>
</feature>
<evidence type="ECO:0000256" key="3">
    <source>
        <dbReference type="ARBA" id="ARBA00022475"/>
    </source>
</evidence>
<evidence type="ECO:0000313" key="11">
    <source>
        <dbReference type="Proteomes" id="UP000598775"/>
    </source>
</evidence>
<dbReference type="Proteomes" id="UP000598775">
    <property type="component" value="Unassembled WGS sequence"/>
</dbReference>
<dbReference type="GO" id="GO:0055085">
    <property type="term" value="P:transmembrane transport"/>
    <property type="evidence" value="ECO:0007669"/>
    <property type="project" value="InterPro"/>
</dbReference>
<evidence type="ECO:0000256" key="5">
    <source>
        <dbReference type="ARBA" id="ARBA00022989"/>
    </source>
</evidence>
<evidence type="ECO:0000256" key="1">
    <source>
        <dbReference type="ARBA" id="ARBA00004651"/>
    </source>
</evidence>
<feature type="transmembrane region" description="Helical" evidence="7">
    <location>
        <begin position="38"/>
        <end position="58"/>
    </location>
</feature>
<evidence type="ECO:0000259" key="9">
    <source>
        <dbReference type="PROSITE" id="PS50928"/>
    </source>
</evidence>
<dbReference type="PANTHER" id="PTHR30151">
    <property type="entry name" value="ALKANE SULFONATE ABC TRANSPORTER-RELATED, MEMBRANE SUBUNIT"/>
    <property type="match status" value="1"/>
</dbReference>
<proteinExistence type="inferred from homology"/>
<feature type="domain" description="ABC transmembrane type-1" evidence="9">
    <location>
        <begin position="86"/>
        <end position="266"/>
    </location>
</feature>
<feature type="region of interest" description="Disordered" evidence="8">
    <location>
        <begin position="1"/>
        <end position="23"/>
    </location>
</feature>